<sequence>MKNILRIAIAASICQVSLPSMAAVPQSGLWSFSGEKPGEPGRGLQIERQNGDVMVISYYGYRADGTSNFYLGSGKVMDGKTLETNLNEYKGGTVLGGKQRTGQLDKIVGRIRIDFDTDVSGVVYLPGEDPQAITKYVYDDHRSRLNNNFKITAFNLKNAVDFSESMEFQMKVDGDRFYMKNGDEKSWCEYTGNLKPKGSKFTSMGFQSCGPNTTSAYKYYKAEDMEVDEKGVLSMKFKQNLFAIPDEKLDMSDSFAVFGFCVPQTADDIQAGRCLLDRKKD</sequence>
<feature type="chain" id="PRO_5028806271" evidence="1">
    <location>
        <begin position="23"/>
        <end position="281"/>
    </location>
</feature>
<keyword evidence="1" id="KW-0732">Signal</keyword>
<feature type="signal peptide" evidence="1">
    <location>
        <begin position="1"/>
        <end position="22"/>
    </location>
</feature>
<accession>A0A7H0GLY6</accession>
<dbReference type="AlphaFoldDB" id="A0A7H0GLY6"/>
<protein>
    <submittedName>
        <fullName evidence="2">Uncharacterized protein</fullName>
    </submittedName>
</protein>
<evidence type="ECO:0000313" key="2">
    <source>
        <dbReference type="EMBL" id="QNP49302.1"/>
    </source>
</evidence>
<gene>
    <name evidence="2" type="ORF">H9K75_04350</name>
</gene>
<dbReference type="EMBL" id="CP060783">
    <property type="protein sequence ID" value="QNP49302.1"/>
    <property type="molecule type" value="Genomic_DNA"/>
</dbReference>
<proteinExistence type="predicted"/>
<evidence type="ECO:0000256" key="1">
    <source>
        <dbReference type="SAM" id="SignalP"/>
    </source>
</evidence>
<dbReference type="Proteomes" id="UP000516028">
    <property type="component" value="Chromosome"/>
</dbReference>
<keyword evidence="3" id="KW-1185">Reference proteome</keyword>
<organism evidence="2 3">
    <name type="scientific">Diaphorobacter aerolatus</name>
    <dbReference type="NCBI Taxonomy" id="1288495"/>
    <lineage>
        <taxon>Bacteria</taxon>
        <taxon>Pseudomonadati</taxon>
        <taxon>Pseudomonadota</taxon>
        <taxon>Betaproteobacteria</taxon>
        <taxon>Burkholderiales</taxon>
        <taxon>Comamonadaceae</taxon>
        <taxon>Diaphorobacter</taxon>
    </lineage>
</organism>
<dbReference type="KEGG" id="daer:H9K75_04350"/>
<evidence type="ECO:0000313" key="3">
    <source>
        <dbReference type="Proteomes" id="UP000516028"/>
    </source>
</evidence>
<reference evidence="2 3" key="1">
    <citation type="submission" date="2020-08" db="EMBL/GenBank/DDBJ databases">
        <title>Genome sequence of Diaphorobacter aerolatus KACC 16536T.</title>
        <authorList>
            <person name="Hyun D.-W."/>
            <person name="Bae J.-W."/>
        </authorList>
    </citation>
    <scope>NUCLEOTIDE SEQUENCE [LARGE SCALE GENOMIC DNA]</scope>
    <source>
        <strain evidence="2 3">KACC 16536</strain>
    </source>
</reference>
<dbReference type="RefSeq" id="WP_187724894.1">
    <property type="nucleotide sequence ID" value="NZ_CP060783.1"/>
</dbReference>
<name>A0A7H0GLY6_9BURK</name>